<evidence type="ECO:0000256" key="1">
    <source>
        <dbReference type="ARBA" id="ARBA00004202"/>
    </source>
</evidence>
<keyword evidence="5" id="KW-0547">Nucleotide-binding</keyword>
<dbReference type="InterPro" id="IPR017871">
    <property type="entry name" value="ABC_transporter-like_CS"/>
</dbReference>
<sequence length="350" mass="38282">MNNESNVILDIKNLRTQFFTEGGVVHAVDGIDFDVKRGEVVGLVGESGCGKSVTSLSIMRLIGQPGRIVEGKIVFDNQDLLELPENRMVEIRGNRVSMIFQQPQSSLNPVFRIGEQLSEVLQIHQDVGKDAGEKRAIELLAMVGVPDPESRIKAFPHELSGGMAQRVMIAMALACVPELLIADEPTTALDVTIQAQILDLMRNLRTKMDTSIILITHDLGVVAEMCDRVNVMYAGRIVEQAPVIEIFKTPKHPYTAALIGSTPILGHADKPLTTIPGSVPNLVDLPTGCKFWPRCVARVQNNLEICLTEEPQLKLLSPGHTVRCWLYEDLPETKTPTKPNGSNGATLGGR</sequence>
<dbReference type="Pfam" id="PF08352">
    <property type="entry name" value="oligo_HPY"/>
    <property type="match status" value="1"/>
</dbReference>
<dbReference type="SMART" id="SM00382">
    <property type="entry name" value="AAA"/>
    <property type="match status" value="1"/>
</dbReference>
<dbReference type="CDD" id="cd03257">
    <property type="entry name" value="ABC_NikE_OppD_transporters"/>
    <property type="match status" value="1"/>
</dbReference>
<evidence type="ECO:0000256" key="7">
    <source>
        <dbReference type="ARBA" id="ARBA00023136"/>
    </source>
</evidence>
<dbReference type="GO" id="GO:0016887">
    <property type="term" value="F:ATP hydrolysis activity"/>
    <property type="evidence" value="ECO:0007669"/>
    <property type="project" value="InterPro"/>
</dbReference>
<dbReference type="GO" id="GO:0005886">
    <property type="term" value="C:plasma membrane"/>
    <property type="evidence" value="ECO:0007669"/>
    <property type="project" value="UniProtKB-SubCell"/>
</dbReference>
<dbReference type="RefSeq" id="WP_095042436.1">
    <property type="nucleotide sequence ID" value="NZ_LN890655.1"/>
</dbReference>
<dbReference type="InterPro" id="IPR050388">
    <property type="entry name" value="ABC_Ni/Peptide_Import"/>
</dbReference>
<accession>A0A160T1Z5</accession>
<feature type="domain" description="ABC transporter" evidence="8">
    <location>
        <begin position="9"/>
        <end position="259"/>
    </location>
</feature>
<dbReference type="PANTHER" id="PTHR43297">
    <property type="entry name" value="OLIGOPEPTIDE TRANSPORT ATP-BINDING PROTEIN APPD"/>
    <property type="match status" value="1"/>
</dbReference>
<evidence type="ECO:0000256" key="2">
    <source>
        <dbReference type="ARBA" id="ARBA00005417"/>
    </source>
</evidence>
<gene>
    <name evidence="9" type="primary">dppD</name>
    <name evidence="9" type="ORF">CFX0092_A0990</name>
</gene>
<keyword evidence="3" id="KW-0813">Transport</keyword>
<organism evidence="9 10">
    <name type="scientific">Candidatus Promineifilum breve</name>
    <dbReference type="NCBI Taxonomy" id="1806508"/>
    <lineage>
        <taxon>Bacteria</taxon>
        <taxon>Bacillati</taxon>
        <taxon>Chloroflexota</taxon>
        <taxon>Ardenticatenia</taxon>
        <taxon>Candidatus Promineifilales</taxon>
        <taxon>Candidatus Promineifilaceae</taxon>
        <taxon>Candidatus Promineifilum</taxon>
    </lineage>
</organism>
<keyword evidence="4" id="KW-1003">Cell membrane</keyword>
<dbReference type="Pfam" id="PF00005">
    <property type="entry name" value="ABC_tran"/>
    <property type="match status" value="1"/>
</dbReference>
<dbReference type="InterPro" id="IPR013563">
    <property type="entry name" value="Oligopep_ABC_C"/>
</dbReference>
<proteinExistence type="inferred from homology"/>
<dbReference type="NCBIfam" id="TIGR01727">
    <property type="entry name" value="oligo_HPY"/>
    <property type="match status" value="1"/>
</dbReference>
<name>A0A160T1Z5_9CHLR</name>
<dbReference type="PANTHER" id="PTHR43297:SF2">
    <property type="entry name" value="DIPEPTIDE TRANSPORT ATP-BINDING PROTEIN DPPD"/>
    <property type="match status" value="1"/>
</dbReference>
<dbReference type="GO" id="GO:0005524">
    <property type="term" value="F:ATP binding"/>
    <property type="evidence" value="ECO:0007669"/>
    <property type="project" value="UniProtKB-KW"/>
</dbReference>
<dbReference type="InterPro" id="IPR003439">
    <property type="entry name" value="ABC_transporter-like_ATP-bd"/>
</dbReference>
<dbReference type="PROSITE" id="PS00211">
    <property type="entry name" value="ABC_TRANSPORTER_1"/>
    <property type="match status" value="1"/>
</dbReference>
<dbReference type="FunFam" id="3.40.50.300:FF:000016">
    <property type="entry name" value="Oligopeptide ABC transporter ATP-binding component"/>
    <property type="match status" value="1"/>
</dbReference>
<dbReference type="KEGG" id="pbf:CFX0092_A0990"/>
<comment type="similarity">
    <text evidence="2">Belongs to the ABC transporter superfamily.</text>
</comment>
<evidence type="ECO:0000256" key="6">
    <source>
        <dbReference type="ARBA" id="ARBA00022840"/>
    </source>
</evidence>
<protein>
    <submittedName>
        <fullName evidence="9">Dipeptide transporter ATP-binding component of ABC superfamily</fullName>
    </submittedName>
</protein>
<keyword evidence="10" id="KW-1185">Reference proteome</keyword>
<dbReference type="SUPFAM" id="SSF52540">
    <property type="entry name" value="P-loop containing nucleoside triphosphate hydrolases"/>
    <property type="match status" value="1"/>
</dbReference>
<dbReference type="PROSITE" id="PS50893">
    <property type="entry name" value="ABC_TRANSPORTER_2"/>
    <property type="match status" value="1"/>
</dbReference>
<dbReference type="Gene3D" id="3.40.50.300">
    <property type="entry name" value="P-loop containing nucleotide triphosphate hydrolases"/>
    <property type="match status" value="1"/>
</dbReference>
<dbReference type="EMBL" id="LN890655">
    <property type="protein sequence ID" value="CUS02868.2"/>
    <property type="molecule type" value="Genomic_DNA"/>
</dbReference>
<evidence type="ECO:0000259" key="8">
    <source>
        <dbReference type="PROSITE" id="PS50893"/>
    </source>
</evidence>
<comment type="subcellular location">
    <subcellularLocation>
        <location evidence="1">Cell membrane</location>
        <topology evidence="1">Peripheral membrane protein</topology>
    </subcellularLocation>
</comment>
<evidence type="ECO:0000256" key="3">
    <source>
        <dbReference type="ARBA" id="ARBA00022448"/>
    </source>
</evidence>
<dbReference type="AlphaFoldDB" id="A0A160T1Z5"/>
<reference evidence="9" key="1">
    <citation type="submission" date="2016-01" db="EMBL/GenBank/DDBJ databases">
        <authorList>
            <person name="Mcilroy J.S."/>
            <person name="Karst M S."/>
            <person name="Albertsen M."/>
        </authorList>
    </citation>
    <scope>NUCLEOTIDE SEQUENCE</scope>
    <source>
        <strain evidence="9">Cfx-K</strain>
    </source>
</reference>
<dbReference type="InterPro" id="IPR027417">
    <property type="entry name" value="P-loop_NTPase"/>
</dbReference>
<dbReference type="GO" id="GO:0015833">
    <property type="term" value="P:peptide transport"/>
    <property type="evidence" value="ECO:0007669"/>
    <property type="project" value="InterPro"/>
</dbReference>
<dbReference type="OrthoDB" id="9802264at2"/>
<keyword evidence="6 9" id="KW-0067">ATP-binding</keyword>
<dbReference type="InterPro" id="IPR003593">
    <property type="entry name" value="AAA+_ATPase"/>
</dbReference>
<evidence type="ECO:0000313" key="9">
    <source>
        <dbReference type="EMBL" id="CUS02868.2"/>
    </source>
</evidence>
<keyword evidence="7" id="KW-0472">Membrane</keyword>
<evidence type="ECO:0000256" key="4">
    <source>
        <dbReference type="ARBA" id="ARBA00022475"/>
    </source>
</evidence>
<evidence type="ECO:0000256" key="5">
    <source>
        <dbReference type="ARBA" id="ARBA00022741"/>
    </source>
</evidence>
<dbReference type="Proteomes" id="UP000215027">
    <property type="component" value="Chromosome I"/>
</dbReference>
<evidence type="ECO:0000313" key="10">
    <source>
        <dbReference type="Proteomes" id="UP000215027"/>
    </source>
</evidence>